<keyword evidence="1" id="KW-0732">Signal</keyword>
<organism evidence="2 3">
    <name type="scientific">Mycolicibacterium agri</name>
    <name type="common">Mycobacterium agri</name>
    <dbReference type="NCBI Taxonomy" id="36811"/>
    <lineage>
        <taxon>Bacteria</taxon>
        <taxon>Bacillati</taxon>
        <taxon>Actinomycetota</taxon>
        <taxon>Actinomycetes</taxon>
        <taxon>Mycobacteriales</taxon>
        <taxon>Mycobacteriaceae</taxon>
        <taxon>Mycolicibacterium</taxon>
    </lineage>
</organism>
<dbReference type="EMBL" id="BLKS01000001">
    <property type="protein sequence ID" value="GFG49434.1"/>
    <property type="molecule type" value="Genomic_DNA"/>
</dbReference>
<dbReference type="AlphaFoldDB" id="A0A7I9VVK4"/>
<feature type="signal peptide" evidence="1">
    <location>
        <begin position="1"/>
        <end position="33"/>
    </location>
</feature>
<evidence type="ECO:0000313" key="2">
    <source>
        <dbReference type="EMBL" id="GFG49434.1"/>
    </source>
</evidence>
<evidence type="ECO:0000256" key="1">
    <source>
        <dbReference type="SAM" id="SignalP"/>
    </source>
</evidence>
<reference evidence="2 3" key="1">
    <citation type="journal article" date="2019" name="Emerg. Microbes Infect.">
        <title>Comprehensive subspecies identification of 175 nontuberculous mycobacteria species based on 7547 genomic profiles.</title>
        <authorList>
            <person name="Matsumoto Y."/>
            <person name="Kinjo T."/>
            <person name="Motooka D."/>
            <person name="Nabeya D."/>
            <person name="Jung N."/>
            <person name="Uechi K."/>
            <person name="Horii T."/>
            <person name="Iida T."/>
            <person name="Fujita J."/>
            <person name="Nakamura S."/>
        </authorList>
    </citation>
    <scope>NUCLEOTIDE SEQUENCE [LARGE SCALE GENOMIC DNA]</scope>
    <source>
        <strain evidence="2 3">JCM 6377</strain>
    </source>
</reference>
<protein>
    <submittedName>
        <fullName evidence="2">Lipoprotein peptidase LpqM</fullName>
    </submittedName>
</protein>
<keyword evidence="2" id="KW-0449">Lipoprotein</keyword>
<name>A0A7I9VVK4_MYCAG</name>
<dbReference type="SUPFAM" id="SSF55486">
    <property type="entry name" value="Metalloproteases ('zincins'), catalytic domain"/>
    <property type="match status" value="1"/>
</dbReference>
<accession>A0A7I9VVK4</accession>
<sequence>MQAGIVQRGRYRRDVILSVRAVLAALCVALAVAGCSQPTKVDGRAVSMQYDPYRVAGLPTTDGPSGPRVPAPSALGRVQNTDDGDIDRTALLAIDDIEDFWTKHYSQSFAGSFVPVSRLISVDPRTPMTVCGEQSAVFEFNALFCVPDDLIAWDRVNLLPVAREFFGDMTINGLLAHEYGHALQWQAGLVGEQTSSILVREQQADCLAGVYLRWVAEGNSPRFTLNTSRALDQVLAGAIAGRDPISTYDTLALDPPSHGTALERVSAIQTGFDAGPDGCAAIDSAEIEQRRGGLPASLFDTASPQSDIAIDDQTLATLMELMGQIFPMTDPPTLATDGSGCPVGRQRPVAYCPDSNTIAVDMPALQQAGAPADESDFVLLQGDNTALSMVISRYVLALQRDRGLPLDSPVAAMRTACLTGVAQRKMAEPIEGPSGNQLVIGAGDLDEAVSGLLTNAVAATDVNGIPVPSGFTRILAFRTGLLGDAEGCFQRFA</sequence>
<dbReference type="Proteomes" id="UP000465302">
    <property type="component" value="Unassembled WGS sequence"/>
</dbReference>
<dbReference type="RefSeq" id="WP_163700338.1">
    <property type="nucleotide sequence ID" value="NZ_BLKS01000001.1"/>
</dbReference>
<proteinExistence type="predicted"/>
<feature type="chain" id="PRO_5039191595" evidence="1">
    <location>
        <begin position="34"/>
        <end position="493"/>
    </location>
</feature>
<gene>
    <name evidence="2" type="primary">lpqM</name>
    <name evidence="2" type="ORF">MAGR_08750</name>
</gene>
<evidence type="ECO:0000313" key="3">
    <source>
        <dbReference type="Proteomes" id="UP000465302"/>
    </source>
</evidence>
<comment type="caution">
    <text evidence="2">The sequence shown here is derived from an EMBL/GenBank/DDBJ whole genome shotgun (WGS) entry which is preliminary data.</text>
</comment>